<keyword evidence="2 6" id="KW-0055">Arginine biosynthesis</keyword>
<proteinExistence type="inferred from homology"/>
<sequence>MTKVYVDGQEGTTGLKIRQRLAKRGGVEVIEIDPALRKDSAERARCINAADIVFLCLPDQAAREAVELCTNPNTRIIDASTAHRTAPGWVYGFPELIEGQYERIAVSARVAVPGCYASGFCALVYPLRKAGLLGADAHIKCNAVSGYTGAGRKAIEAYESADRPAAFDSPRKYALTLSHKHLPEMRAICGLDVTPIFEPAVCDFPQGMLVSVPLFLDEVGATLEQVHDVYVKHYAGAKFVEVMPLNYTEGGYIDAQALRDTNMMQIFVCGGDGRATLTARLDNLGKGASGAALQCMNIMLGEDEALGLV</sequence>
<comment type="subcellular location">
    <subcellularLocation>
        <location evidence="6">Cytoplasm</location>
    </subcellularLocation>
</comment>
<evidence type="ECO:0000256" key="3">
    <source>
        <dbReference type="ARBA" id="ARBA00022605"/>
    </source>
</evidence>
<comment type="caution">
    <text evidence="8">The sequence shown here is derived from an EMBL/GenBank/DDBJ whole genome shotgun (WGS) entry which is preliminary data.</text>
</comment>
<dbReference type="Gene3D" id="3.30.360.10">
    <property type="entry name" value="Dihydrodipicolinate Reductase, domain 2"/>
    <property type="match status" value="1"/>
</dbReference>
<dbReference type="Gene3D" id="3.40.50.720">
    <property type="entry name" value="NAD(P)-binding Rossmann-like Domain"/>
    <property type="match status" value="1"/>
</dbReference>
<dbReference type="AlphaFoldDB" id="A0A9D1S4X0"/>
<keyword evidence="5 6" id="KW-0560">Oxidoreductase</keyword>
<keyword evidence="4 6" id="KW-0521">NADP</keyword>
<dbReference type="CDD" id="cd17896">
    <property type="entry name" value="AGPR_2_N"/>
    <property type="match status" value="1"/>
</dbReference>
<reference evidence="8" key="1">
    <citation type="submission" date="2020-10" db="EMBL/GenBank/DDBJ databases">
        <authorList>
            <person name="Gilroy R."/>
        </authorList>
    </citation>
    <scope>NUCLEOTIDE SEQUENCE</scope>
    <source>
        <strain evidence="8">ChiSxjej2B14-8506</strain>
    </source>
</reference>
<dbReference type="InterPro" id="IPR050085">
    <property type="entry name" value="AGPR"/>
</dbReference>
<gene>
    <name evidence="6 8" type="primary">argC</name>
    <name evidence="8" type="ORF">IAC59_05540</name>
</gene>
<reference evidence="8" key="2">
    <citation type="journal article" date="2021" name="PeerJ">
        <title>Extensive microbial diversity within the chicken gut microbiome revealed by metagenomics and culture.</title>
        <authorList>
            <person name="Gilroy R."/>
            <person name="Ravi A."/>
            <person name="Getino M."/>
            <person name="Pursley I."/>
            <person name="Horton D.L."/>
            <person name="Alikhan N.F."/>
            <person name="Baker D."/>
            <person name="Gharbi K."/>
            <person name="Hall N."/>
            <person name="Watson M."/>
            <person name="Adriaenssens E.M."/>
            <person name="Foster-Nyarko E."/>
            <person name="Jarju S."/>
            <person name="Secka A."/>
            <person name="Antonio M."/>
            <person name="Oren A."/>
            <person name="Chaudhuri R.R."/>
            <person name="La Ragione R."/>
            <person name="Hildebrand F."/>
            <person name="Pallen M.J."/>
        </authorList>
    </citation>
    <scope>NUCLEOTIDE SEQUENCE</scope>
    <source>
        <strain evidence="8">ChiSxjej2B14-8506</strain>
    </source>
</reference>
<evidence type="ECO:0000313" key="9">
    <source>
        <dbReference type="Proteomes" id="UP000824123"/>
    </source>
</evidence>
<evidence type="ECO:0000259" key="7">
    <source>
        <dbReference type="SMART" id="SM00859"/>
    </source>
</evidence>
<feature type="active site" evidence="6">
    <location>
        <position position="115"/>
    </location>
</feature>
<dbReference type="PANTHER" id="PTHR32338:SF10">
    <property type="entry name" value="N-ACETYL-GAMMA-GLUTAMYL-PHOSPHATE REDUCTASE, CHLOROPLASTIC-RELATED"/>
    <property type="match status" value="1"/>
</dbReference>
<dbReference type="EMBL" id="DVNK01000036">
    <property type="protein sequence ID" value="HIU46702.1"/>
    <property type="molecule type" value="Genomic_DNA"/>
</dbReference>
<evidence type="ECO:0000256" key="5">
    <source>
        <dbReference type="ARBA" id="ARBA00023002"/>
    </source>
</evidence>
<dbReference type="InterPro" id="IPR000534">
    <property type="entry name" value="Semialdehyde_DH_NAD-bd"/>
</dbReference>
<dbReference type="Pfam" id="PF22698">
    <property type="entry name" value="Semialdhyde_dhC_1"/>
    <property type="match status" value="1"/>
</dbReference>
<protein>
    <recommendedName>
        <fullName evidence="6">N-acetyl-gamma-glutamyl-phosphate reductase</fullName>
        <shortName evidence="6">AGPR</shortName>
        <ecNumber evidence="6">1.2.1.38</ecNumber>
    </recommendedName>
    <alternativeName>
        <fullName evidence="6">N-acetyl-glutamate semialdehyde dehydrogenase</fullName>
        <shortName evidence="6">NAGSA dehydrogenase</shortName>
    </alternativeName>
</protein>
<evidence type="ECO:0000313" key="8">
    <source>
        <dbReference type="EMBL" id="HIU46702.1"/>
    </source>
</evidence>
<keyword evidence="1 6" id="KW-0963">Cytoplasm</keyword>
<dbReference type="GO" id="GO:0005737">
    <property type="term" value="C:cytoplasm"/>
    <property type="evidence" value="ECO:0007669"/>
    <property type="project" value="UniProtKB-SubCell"/>
</dbReference>
<dbReference type="Pfam" id="PF01118">
    <property type="entry name" value="Semialdhyde_dh"/>
    <property type="match status" value="1"/>
</dbReference>
<evidence type="ECO:0000256" key="2">
    <source>
        <dbReference type="ARBA" id="ARBA00022571"/>
    </source>
</evidence>
<dbReference type="InterPro" id="IPR036291">
    <property type="entry name" value="NAD(P)-bd_dom_sf"/>
</dbReference>
<dbReference type="Proteomes" id="UP000824123">
    <property type="component" value="Unassembled WGS sequence"/>
</dbReference>
<dbReference type="PANTHER" id="PTHR32338">
    <property type="entry name" value="N-ACETYL-GAMMA-GLUTAMYL-PHOSPHATE REDUCTASE, CHLOROPLASTIC-RELATED-RELATED"/>
    <property type="match status" value="1"/>
</dbReference>
<evidence type="ECO:0000256" key="4">
    <source>
        <dbReference type="ARBA" id="ARBA00022857"/>
    </source>
</evidence>
<evidence type="ECO:0000256" key="1">
    <source>
        <dbReference type="ARBA" id="ARBA00022490"/>
    </source>
</evidence>
<keyword evidence="3 6" id="KW-0028">Amino-acid biosynthesis</keyword>
<dbReference type="GO" id="GO:0006526">
    <property type="term" value="P:L-arginine biosynthetic process"/>
    <property type="evidence" value="ECO:0007669"/>
    <property type="project" value="UniProtKB-UniRule"/>
</dbReference>
<name>A0A9D1S4X0_9FIRM</name>
<dbReference type="SUPFAM" id="SSF55347">
    <property type="entry name" value="Glyceraldehyde-3-phosphate dehydrogenase-like, C-terminal domain"/>
    <property type="match status" value="1"/>
</dbReference>
<dbReference type="GO" id="GO:0051287">
    <property type="term" value="F:NAD binding"/>
    <property type="evidence" value="ECO:0007669"/>
    <property type="project" value="InterPro"/>
</dbReference>
<comment type="catalytic activity">
    <reaction evidence="6">
        <text>N-acetyl-L-glutamate 5-semialdehyde + phosphate + NADP(+) = N-acetyl-L-glutamyl 5-phosphate + NADPH + H(+)</text>
        <dbReference type="Rhea" id="RHEA:21588"/>
        <dbReference type="ChEBI" id="CHEBI:15378"/>
        <dbReference type="ChEBI" id="CHEBI:29123"/>
        <dbReference type="ChEBI" id="CHEBI:43474"/>
        <dbReference type="ChEBI" id="CHEBI:57783"/>
        <dbReference type="ChEBI" id="CHEBI:57936"/>
        <dbReference type="ChEBI" id="CHEBI:58349"/>
        <dbReference type="EC" id="1.2.1.38"/>
    </reaction>
</comment>
<accession>A0A9D1S4X0</accession>
<dbReference type="CDD" id="cd23935">
    <property type="entry name" value="AGPR_2_C"/>
    <property type="match status" value="1"/>
</dbReference>
<dbReference type="InterPro" id="IPR058924">
    <property type="entry name" value="AGPR_dimerisation_dom"/>
</dbReference>
<dbReference type="NCBIfam" id="TIGR01851">
    <property type="entry name" value="argC_other"/>
    <property type="match status" value="1"/>
</dbReference>
<dbReference type="GO" id="GO:0003942">
    <property type="term" value="F:N-acetyl-gamma-glutamyl-phosphate reductase activity"/>
    <property type="evidence" value="ECO:0007669"/>
    <property type="project" value="UniProtKB-UniRule"/>
</dbReference>
<comment type="pathway">
    <text evidence="6">Amino-acid biosynthesis; L-arginine biosynthesis; N(2)-acetyl-L-ornithine from L-glutamate: step 3/4.</text>
</comment>
<organism evidence="8 9">
    <name type="scientific">Candidatus Fimadaptatus faecigallinarum</name>
    <dbReference type="NCBI Taxonomy" id="2840814"/>
    <lineage>
        <taxon>Bacteria</taxon>
        <taxon>Bacillati</taxon>
        <taxon>Bacillota</taxon>
        <taxon>Clostridia</taxon>
        <taxon>Eubacteriales</taxon>
        <taxon>Candidatus Fimadaptatus</taxon>
    </lineage>
</organism>
<dbReference type="SUPFAM" id="SSF51735">
    <property type="entry name" value="NAD(P)-binding Rossmann-fold domains"/>
    <property type="match status" value="1"/>
</dbReference>
<evidence type="ECO:0000256" key="6">
    <source>
        <dbReference type="HAMAP-Rule" id="MF_01110"/>
    </source>
</evidence>
<dbReference type="SMART" id="SM00859">
    <property type="entry name" value="Semialdhyde_dh"/>
    <property type="match status" value="1"/>
</dbReference>
<dbReference type="InterPro" id="IPR010136">
    <property type="entry name" value="AGPR_type-2"/>
</dbReference>
<dbReference type="HAMAP" id="MF_01110">
    <property type="entry name" value="ArgC_type2"/>
    <property type="match status" value="1"/>
</dbReference>
<dbReference type="EC" id="1.2.1.38" evidence="6"/>
<comment type="function">
    <text evidence="6">Catalyzes the NADPH-dependent reduction of N-acetyl-5-glutamyl phosphate to yield N-acetyl-L-glutamate 5-semialdehyde.</text>
</comment>
<comment type="similarity">
    <text evidence="6">Belongs to the NAGSA dehydrogenase family. Type 2 subfamily.</text>
</comment>
<feature type="domain" description="Semialdehyde dehydrogenase NAD-binding" evidence="7">
    <location>
        <begin position="3"/>
        <end position="104"/>
    </location>
</feature>